<name>A0A0C9Y153_9AGAR</name>
<dbReference type="Proteomes" id="UP000054477">
    <property type="component" value="Unassembled WGS sequence"/>
</dbReference>
<keyword evidence="2" id="KW-1185">Reference proteome</keyword>
<sequence length="63" mass="7586">MSVWRKRDIPQLAQLARWPQRVRNLFVPSVTKRSDRHADFLQELIRLQIAARLTSHRRPVEQL</sequence>
<accession>A0A0C9Y153</accession>
<dbReference type="HOGENOM" id="CLU_2886126_0_0_1"/>
<evidence type="ECO:0000313" key="1">
    <source>
        <dbReference type="EMBL" id="KIK07619.1"/>
    </source>
</evidence>
<dbReference type="EMBL" id="KN838546">
    <property type="protein sequence ID" value="KIK07619.1"/>
    <property type="molecule type" value="Genomic_DNA"/>
</dbReference>
<gene>
    <name evidence="1" type="ORF">K443DRAFT_673200</name>
</gene>
<evidence type="ECO:0000313" key="2">
    <source>
        <dbReference type="Proteomes" id="UP000054477"/>
    </source>
</evidence>
<reference evidence="2" key="2">
    <citation type="submission" date="2015-01" db="EMBL/GenBank/DDBJ databases">
        <title>Evolutionary Origins and Diversification of the Mycorrhizal Mutualists.</title>
        <authorList>
            <consortium name="DOE Joint Genome Institute"/>
            <consortium name="Mycorrhizal Genomics Consortium"/>
            <person name="Kohler A."/>
            <person name="Kuo A."/>
            <person name="Nagy L.G."/>
            <person name="Floudas D."/>
            <person name="Copeland A."/>
            <person name="Barry K.W."/>
            <person name="Cichocki N."/>
            <person name="Veneault-Fourrey C."/>
            <person name="LaButti K."/>
            <person name="Lindquist E.A."/>
            <person name="Lipzen A."/>
            <person name="Lundell T."/>
            <person name="Morin E."/>
            <person name="Murat C."/>
            <person name="Riley R."/>
            <person name="Ohm R."/>
            <person name="Sun H."/>
            <person name="Tunlid A."/>
            <person name="Henrissat B."/>
            <person name="Grigoriev I.V."/>
            <person name="Hibbett D.S."/>
            <person name="Martin F."/>
        </authorList>
    </citation>
    <scope>NUCLEOTIDE SEQUENCE [LARGE SCALE GENOMIC DNA]</scope>
    <source>
        <strain evidence="2">LaAM-08-1</strain>
    </source>
</reference>
<dbReference type="AlphaFoldDB" id="A0A0C9Y153"/>
<organism evidence="1 2">
    <name type="scientific">Laccaria amethystina LaAM-08-1</name>
    <dbReference type="NCBI Taxonomy" id="1095629"/>
    <lineage>
        <taxon>Eukaryota</taxon>
        <taxon>Fungi</taxon>
        <taxon>Dikarya</taxon>
        <taxon>Basidiomycota</taxon>
        <taxon>Agaricomycotina</taxon>
        <taxon>Agaricomycetes</taxon>
        <taxon>Agaricomycetidae</taxon>
        <taxon>Agaricales</taxon>
        <taxon>Agaricineae</taxon>
        <taxon>Hydnangiaceae</taxon>
        <taxon>Laccaria</taxon>
    </lineage>
</organism>
<protein>
    <submittedName>
        <fullName evidence="1">Uncharacterized protein</fullName>
    </submittedName>
</protein>
<reference evidence="1 2" key="1">
    <citation type="submission" date="2014-04" db="EMBL/GenBank/DDBJ databases">
        <authorList>
            <consortium name="DOE Joint Genome Institute"/>
            <person name="Kuo A."/>
            <person name="Kohler A."/>
            <person name="Nagy L.G."/>
            <person name="Floudas D."/>
            <person name="Copeland A."/>
            <person name="Barry K.W."/>
            <person name="Cichocki N."/>
            <person name="Veneault-Fourrey C."/>
            <person name="LaButti K."/>
            <person name="Lindquist E.A."/>
            <person name="Lipzen A."/>
            <person name="Lundell T."/>
            <person name="Morin E."/>
            <person name="Murat C."/>
            <person name="Sun H."/>
            <person name="Tunlid A."/>
            <person name="Henrissat B."/>
            <person name="Grigoriev I.V."/>
            <person name="Hibbett D.S."/>
            <person name="Martin F."/>
            <person name="Nordberg H.P."/>
            <person name="Cantor M.N."/>
            <person name="Hua S.X."/>
        </authorList>
    </citation>
    <scope>NUCLEOTIDE SEQUENCE [LARGE SCALE GENOMIC DNA]</scope>
    <source>
        <strain evidence="1 2">LaAM-08-1</strain>
    </source>
</reference>
<proteinExistence type="predicted"/>